<proteinExistence type="predicted"/>
<evidence type="ECO:0000313" key="2">
    <source>
        <dbReference type="EMBL" id="PIP57374.1"/>
    </source>
</evidence>
<evidence type="ECO:0000313" key="3">
    <source>
        <dbReference type="Proteomes" id="UP000229847"/>
    </source>
</evidence>
<feature type="transmembrane region" description="Helical" evidence="1">
    <location>
        <begin position="89"/>
        <end position="111"/>
    </location>
</feature>
<feature type="transmembrane region" description="Helical" evidence="1">
    <location>
        <begin position="146"/>
        <end position="166"/>
    </location>
</feature>
<dbReference type="InterPro" id="IPR043715">
    <property type="entry name" value="DUF5656"/>
</dbReference>
<feature type="transmembrane region" description="Helical" evidence="1">
    <location>
        <begin position="237"/>
        <end position="255"/>
    </location>
</feature>
<dbReference type="EMBL" id="PCSW01000105">
    <property type="protein sequence ID" value="PIP57374.1"/>
    <property type="molecule type" value="Genomic_DNA"/>
</dbReference>
<comment type="caution">
    <text evidence="2">The sequence shown here is derived from an EMBL/GenBank/DDBJ whole genome shotgun (WGS) entry which is preliminary data.</text>
</comment>
<feature type="transmembrane region" description="Helical" evidence="1">
    <location>
        <begin position="205"/>
        <end position="225"/>
    </location>
</feature>
<evidence type="ECO:0000256" key="1">
    <source>
        <dbReference type="SAM" id="Phobius"/>
    </source>
</evidence>
<gene>
    <name evidence="2" type="ORF">COX03_03515</name>
</gene>
<feature type="transmembrane region" description="Helical" evidence="1">
    <location>
        <begin position="178"/>
        <end position="199"/>
    </location>
</feature>
<dbReference type="Pfam" id="PF18900">
    <property type="entry name" value="DUF5656"/>
    <property type="match status" value="1"/>
</dbReference>
<accession>A0A2H0BIC0</accession>
<reference evidence="2 3" key="1">
    <citation type="submission" date="2017-09" db="EMBL/GenBank/DDBJ databases">
        <title>Depth-based differentiation of microbial function through sediment-hosted aquifers and enrichment of novel symbionts in the deep terrestrial subsurface.</title>
        <authorList>
            <person name="Probst A.J."/>
            <person name="Ladd B."/>
            <person name="Jarett J.K."/>
            <person name="Geller-Mcgrath D.E."/>
            <person name="Sieber C.M."/>
            <person name="Emerson J.B."/>
            <person name="Anantharaman K."/>
            <person name="Thomas B.C."/>
            <person name="Malmstrom R."/>
            <person name="Stieglmeier M."/>
            <person name="Klingl A."/>
            <person name="Woyke T."/>
            <person name="Ryan C.M."/>
            <person name="Banfield J.F."/>
        </authorList>
    </citation>
    <scope>NUCLEOTIDE SEQUENCE [LARGE SCALE GENOMIC DNA]</scope>
    <source>
        <strain evidence="2">CG22_combo_CG10-13_8_21_14_all_39_10</strain>
    </source>
</reference>
<dbReference type="Proteomes" id="UP000229847">
    <property type="component" value="Unassembled WGS sequence"/>
</dbReference>
<protein>
    <submittedName>
        <fullName evidence="2">Uncharacterized protein</fullName>
    </submittedName>
</protein>
<feature type="transmembrane region" description="Helical" evidence="1">
    <location>
        <begin position="30"/>
        <end position="49"/>
    </location>
</feature>
<feature type="transmembrane region" description="Helical" evidence="1">
    <location>
        <begin position="123"/>
        <end position="140"/>
    </location>
</feature>
<feature type="transmembrane region" description="Helical" evidence="1">
    <location>
        <begin position="56"/>
        <end position="77"/>
    </location>
</feature>
<feature type="transmembrane region" description="Helical" evidence="1">
    <location>
        <begin position="7"/>
        <end position="24"/>
    </location>
</feature>
<organism evidence="2 3">
    <name type="scientific">Candidatus Woesebacteria bacterium CG22_combo_CG10-13_8_21_14_all_39_10</name>
    <dbReference type="NCBI Taxonomy" id="1975059"/>
    <lineage>
        <taxon>Bacteria</taxon>
        <taxon>Candidatus Woeseibacteriota</taxon>
    </lineage>
</organism>
<keyword evidence="1" id="KW-1133">Transmembrane helix</keyword>
<name>A0A2H0BIC0_9BACT</name>
<keyword evidence="1" id="KW-0472">Membrane</keyword>
<keyword evidence="1" id="KW-0812">Transmembrane</keyword>
<sequence length="256" mass="28445">MTKRRKFLIASFVLSLGFVGIQFLDNPYKIDAIFVLSLVTSILFLWSLWEGIGKNSTLLTLILPAFFTGGVGVFWFLLPSNVFARLPMIIFYGLGIYALSLTMNVFTVSAVRTIALLRAARGVGFVLTLITLFLIYNAILSLKIPFWGSAPLITALSFPLFLQGFWTIPLDKKISKDLLILSLVSSLVVGEISVSLFFWPATLVVGSIFLTVAVYILLGLGQAKLEQRLFRQTVREYLLVGILVFIGMFFATHWGG</sequence>
<dbReference type="AlphaFoldDB" id="A0A2H0BIC0"/>